<accession>A0AAQ1UJK1</accession>
<proteinExistence type="predicted"/>
<dbReference type="RefSeq" id="WP_147279922.1">
    <property type="nucleotide sequence ID" value="NZ_DBFWLE010000022.1"/>
</dbReference>
<evidence type="ECO:0008006" key="4">
    <source>
        <dbReference type="Google" id="ProtNLM"/>
    </source>
</evidence>
<dbReference type="EMBL" id="UGTJ01000001">
    <property type="protein sequence ID" value="SUB80632.1"/>
    <property type="molecule type" value="Genomic_DNA"/>
</dbReference>
<dbReference type="Proteomes" id="UP000255283">
    <property type="component" value="Unassembled WGS sequence"/>
</dbReference>
<comment type="caution">
    <text evidence="2">The sequence shown here is derived from an EMBL/GenBank/DDBJ whole genome shotgun (WGS) entry which is preliminary data.</text>
</comment>
<organism evidence="2 3">
    <name type="scientific">Segatella buccae</name>
    <dbReference type="NCBI Taxonomy" id="28126"/>
    <lineage>
        <taxon>Bacteria</taxon>
        <taxon>Pseudomonadati</taxon>
        <taxon>Bacteroidota</taxon>
        <taxon>Bacteroidia</taxon>
        <taxon>Bacteroidales</taxon>
        <taxon>Prevotellaceae</taxon>
        <taxon>Segatella</taxon>
    </lineage>
</organism>
<evidence type="ECO:0000313" key="3">
    <source>
        <dbReference type="Proteomes" id="UP000255283"/>
    </source>
</evidence>
<name>A0AAQ1UJK1_9BACT</name>
<evidence type="ECO:0000256" key="1">
    <source>
        <dbReference type="SAM" id="SignalP"/>
    </source>
</evidence>
<evidence type="ECO:0000313" key="2">
    <source>
        <dbReference type="EMBL" id="SUB80632.1"/>
    </source>
</evidence>
<gene>
    <name evidence="2" type="ORF">NCTC13063_01923</name>
</gene>
<sequence>MKKSLFLLMAILAVGFCLNACGSDDDVASKDQVLVSPEEFSPEHTVFLTKNPNTWMDSPVEDVFCSQVVYTGLSGYLMTGHVRVVEGAVSREYGKYHDFRFVFCVTIYIEKKNWNMARIHEGDMVYFKINRFKDTGMDVSRNQGLQFTDLSRYTFVLDATQVEKP</sequence>
<reference evidence="2 3" key="1">
    <citation type="submission" date="2018-06" db="EMBL/GenBank/DDBJ databases">
        <authorList>
            <consortium name="Pathogen Informatics"/>
            <person name="Doyle S."/>
        </authorList>
    </citation>
    <scope>NUCLEOTIDE SEQUENCE [LARGE SCALE GENOMIC DNA]</scope>
    <source>
        <strain evidence="2 3">NCTC13063</strain>
    </source>
</reference>
<protein>
    <recommendedName>
        <fullName evidence="4">Lipoprotein</fullName>
    </recommendedName>
</protein>
<feature type="signal peptide" evidence="1">
    <location>
        <begin position="1"/>
        <end position="22"/>
    </location>
</feature>
<keyword evidence="1" id="KW-0732">Signal</keyword>
<dbReference type="AlphaFoldDB" id="A0AAQ1UJK1"/>
<feature type="chain" id="PRO_5042940271" description="Lipoprotein" evidence="1">
    <location>
        <begin position="23"/>
        <end position="165"/>
    </location>
</feature>